<dbReference type="EMBL" id="LSRF01000044">
    <property type="protein sequence ID" value="KXP08712.1"/>
    <property type="molecule type" value="Genomic_DNA"/>
</dbReference>
<evidence type="ECO:0000313" key="2">
    <source>
        <dbReference type="Proteomes" id="UP000070258"/>
    </source>
</evidence>
<dbReference type="Proteomes" id="UP000070258">
    <property type="component" value="Unassembled WGS sequence"/>
</dbReference>
<proteinExistence type="predicted"/>
<organism evidence="1 2">
    <name type="scientific">Tsukamurella pseudospumae</name>
    <dbReference type="NCBI Taxonomy" id="239498"/>
    <lineage>
        <taxon>Bacteria</taxon>
        <taxon>Bacillati</taxon>
        <taxon>Actinomycetota</taxon>
        <taxon>Actinomycetes</taxon>
        <taxon>Mycobacteriales</taxon>
        <taxon>Tsukamurellaceae</taxon>
        <taxon>Tsukamurella</taxon>
    </lineage>
</organism>
<dbReference type="AlphaFoldDB" id="A0A138AE40"/>
<name>A0A138AE40_9ACTN</name>
<gene>
    <name evidence="1" type="ORF">AXK60_08540</name>
</gene>
<sequence>MQTYTSGMSSPRKVIVIGYHTSKLVRLVRAHDERWAVSRGRSESKLKEAVKHLALPADLIVLEGHGVLREGKPMFRGSNSAADEIEFAPPEIVAPQLIMSFCHGGSGPFRSRITEQSPDTQVLGPRDEVNWKGCADLVYEVIESYLEGVDLDAALRSAQGRGHRDAELWELWP</sequence>
<evidence type="ECO:0008006" key="3">
    <source>
        <dbReference type="Google" id="ProtNLM"/>
    </source>
</evidence>
<reference evidence="2" key="1">
    <citation type="submission" date="2016-02" db="EMBL/GenBank/DDBJ databases">
        <authorList>
            <person name="Wen L."/>
            <person name="He K."/>
            <person name="Yang H."/>
        </authorList>
    </citation>
    <scope>NUCLEOTIDE SEQUENCE [LARGE SCALE GENOMIC DNA]</scope>
    <source>
        <strain evidence="2">JCM 15929</strain>
    </source>
</reference>
<protein>
    <recommendedName>
        <fullName evidence="3">CHAT domain-containing protein</fullName>
    </recommendedName>
</protein>
<comment type="caution">
    <text evidence="1">The sequence shown here is derived from an EMBL/GenBank/DDBJ whole genome shotgun (WGS) entry which is preliminary data.</text>
</comment>
<evidence type="ECO:0000313" key="1">
    <source>
        <dbReference type="EMBL" id="KXP08712.1"/>
    </source>
</evidence>
<accession>A0A138AE40</accession>